<keyword evidence="2" id="KW-0378">Hydrolase</keyword>
<dbReference type="PANTHER" id="PTHR39456:SF1">
    <property type="entry name" value="METAL-DEPENDENT HYDROLASE"/>
    <property type="match status" value="1"/>
</dbReference>
<sequence>MKLAHTKTIHFINFENRPLNPNLCQPRKIRFQFDNIPTLWLNNSSVLTHFFNAINLFVPAFERFMVRAMKNQLSCIKNTNIELPIRGLIGQETTHGQTHKKYNRILEAQGYKFKTALIITDFLFTEVLEKYLSDKMCLALIAGFEHLTTIFACIVLESNMLANANPTMRSLWEWHSAEEIEHSGLAFKFLIHLDNRYYIRALGGLLGAAIVVAFILIGMVLLIIQDKSLNNKKILSDLIKLLFTDYKFIPLTVKNFIPYFQVKYYPQSKDLYQYAEKVFQAQSSPRERFDVADFVQN</sequence>
<evidence type="ECO:0000256" key="1">
    <source>
        <dbReference type="SAM" id="Phobius"/>
    </source>
</evidence>
<feature type="transmembrane region" description="Helical" evidence="1">
    <location>
        <begin position="197"/>
        <end position="224"/>
    </location>
</feature>
<dbReference type="AlphaFoldDB" id="A0A951QIC3"/>
<dbReference type="GO" id="GO:0016787">
    <property type="term" value="F:hydrolase activity"/>
    <property type="evidence" value="ECO:0007669"/>
    <property type="project" value="UniProtKB-KW"/>
</dbReference>
<keyword evidence="1" id="KW-1133">Transmembrane helix</keyword>
<organism evidence="2 3">
    <name type="scientific">Cyanomargarita calcarea GSE-NOS-MK-12-04C</name>
    <dbReference type="NCBI Taxonomy" id="2839659"/>
    <lineage>
        <taxon>Bacteria</taxon>
        <taxon>Bacillati</taxon>
        <taxon>Cyanobacteriota</taxon>
        <taxon>Cyanophyceae</taxon>
        <taxon>Nostocales</taxon>
        <taxon>Cyanomargaritaceae</taxon>
        <taxon>Cyanomargarita</taxon>
    </lineage>
</organism>
<dbReference type="PIRSF" id="PIRSF007580">
    <property type="entry name" value="UCP07580"/>
    <property type="match status" value="1"/>
</dbReference>
<gene>
    <name evidence="2" type="ORF">KME60_03005</name>
</gene>
<feature type="transmembrane region" description="Helical" evidence="1">
    <location>
        <begin position="138"/>
        <end position="162"/>
    </location>
</feature>
<reference evidence="2" key="1">
    <citation type="submission" date="2021-05" db="EMBL/GenBank/DDBJ databases">
        <authorList>
            <person name="Pietrasiak N."/>
            <person name="Ward R."/>
            <person name="Stajich J.E."/>
            <person name="Kurbessoian T."/>
        </authorList>
    </citation>
    <scope>NUCLEOTIDE SEQUENCE</scope>
    <source>
        <strain evidence="2">GSE-NOS-MK-12-04C</strain>
    </source>
</reference>
<protein>
    <submittedName>
        <fullName evidence="2">Metal-dependent hydrolase</fullName>
    </submittedName>
</protein>
<proteinExistence type="predicted"/>
<comment type="caution">
    <text evidence="2">The sequence shown here is derived from an EMBL/GenBank/DDBJ whole genome shotgun (WGS) entry which is preliminary data.</text>
</comment>
<name>A0A951QIC3_9CYAN</name>
<dbReference type="Pfam" id="PF10118">
    <property type="entry name" value="Metal_hydrol"/>
    <property type="match status" value="1"/>
</dbReference>
<accession>A0A951QIC3</accession>
<keyword evidence="1" id="KW-0472">Membrane</keyword>
<dbReference type="PANTHER" id="PTHR39456">
    <property type="entry name" value="METAL-DEPENDENT HYDROLASE"/>
    <property type="match status" value="1"/>
</dbReference>
<dbReference type="InterPro" id="IPR016516">
    <property type="entry name" value="UCP07580"/>
</dbReference>
<keyword evidence="1" id="KW-0812">Transmembrane</keyword>
<evidence type="ECO:0000313" key="3">
    <source>
        <dbReference type="Proteomes" id="UP000729701"/>
    </source>
</evidence>
<evidence type="ECO:0000313" key="2">
    <source>
        <dbReference type="EMBL" id="MBW4666425.1"/>
    </source>
</evidence>
<reference evidence="2" key="2">
    <citation type="journal article" date="2022" name="Microbiol. Resour. Announc.">
        <title>Metagenome Sequencing to Explore Phylogenomics of Terrestrial Cyanobacteria.</title>
        <authorList>
            <person name="Ward R.D."/>
            <person name="Stajich J.E."/>
            <person name="Johansen J.R."/>
            <person name="Huntemann M."/>
            <person name="Clum A."/>
            <person name="Foster B."/>
            <person name="Foster B."/>
            <person name="Roux S."/>
            <person name="Palaniappan K."/>
            <person name="Varghese N."/>
            <person name="Mukherjee S."/>
            <person name="Reddy T.B.K."/>
            <person name="Daum C."/>
            <person name="Copeland A."/>
            <person name="Chen I.A."/>
            <person name="Ivanova N.N."/>
            <person name="Kyrpides N.C."/>
            <person name="Shapiro N."/>
            <person name="Eloe-Fadrosh E.A."/>
            <person name="Pietrasiak N."/>
        </authorList>
    </citation>
    <scope>NUCLEOTIDE SEQUENCE</scope>
    <source>
        <strain evidence="2">GSE-NOS-MK-12-04C</strain>
    </source>
</reference>
<dbReference type="Proteomes" id="UP000729701">
    <property type="component" value="Unassembled WGS sequence"/>
</dbReference>
<dbReference type="EMBL" id="JAHHGZ010000003">
    <property type="protein sequence ID" value="MBW4666425.1"/>
    <property type="molecule type" value="Genomic_DNA"/>
</dbReference>